<dbReference type="eggNOG" id="ENOG502R2NG">
    <property type="taxonomic scope" value="Eukaryota"/>
</dbReference>
<feature type="transmembrane region" description="Helical" evidence="2">
    <location>
        <begin position="25"/>
        <end position="48"/>
    </location>
</feature>
<name>S7Q742_GLOTA</name>
<evidence type="ECO:0000313" key="3">
    <source>
        <dbReference type="EMBL" id="EPQ55337.1"/>
    </source>
</evidence>
<dbReference type="RefSeq" id="XP_007866474.1">
    <property type="nucleotide sequence ID" value="XM_007868283.1"/>
</dbReference>
<keyword evidence="2" id="KW-1133">Transmembrane helix</keyword>
<reference evidence="3 4" key="1">
    <citation type="journal article" date="2012" name="Science">
        <title>The Paleozoic origin of enzymatic lignin decomposition reconstructed from 31 fungal genomes.</title>
        <authorList>
            <person name="Floudas D."/>
            <person name="Binder M."/>
            <person name="Riley R."/>
            <person name="Barry K."/>
            <person name="Blanchette R.A."/>
            <person name="Henrissat B."/>
            <person name="Martinez A.T."/>
            <person name="Otillar R."/>
            <person name="Spatafora J.W."/>
            <person name="Yadav J.S."/>
            <person name="Aerts A."/>
            <person name="Benoit I."/>
            <person name="Boyd A."/>
            <person name="Carlson A."/>
            <person name="Copeland A."/>
            <person name="Coutinho P.M."/>
            <person name="de Vries R.P."/>
            <person name="Ferreira P."/>
            <person name="Findley K."/>
            <person name="Foster B."/>
            <person name="Gaskell J."/>
            <person name="Glotzer D."/>
            <person name="Gorecki P."/>
            <person name="Heitman J."/>
            <person name="Hesse C."/>
            <person name="Hori C."/>
            <person name="Igarashi K."/>
            <person name="Jurgens J.A."/>
            <person name="Kallen N."/>
            <person name="Kersten P."/>
            <person name="Kohler A."/>
            <person name="Kuees U."/>
            <person name="Kumar T.K.A."/>
            <person name="Kuo A."/>
            <person name="LaButti K."/>
            <person name="Larrondo L.F."/>
            <person name="Lindquist E."/>
            <person name="Ling A."/>
            <person name="Lombard V."/>
            <person name="Lucas S."/>
            <person name="Lundell T."/>
            <person name="Martin R."/>
            <person name="McLaughlin D.J."/>
            <person name="Morgenstern I."/>
            <person name="Morin E."/>
            <person name="Murat C."/>
            <person name="Nagy L.G."/>
            <person name="Nolan M."/>
            <person name="Ohm R.A."/>
            <person name="Patyshakuliyeva A."/>
            <person name="Rokas A."/>
            <person name="Ruiz-Duenas F.J."/>
            <person name="Sabat G."/>
            <person name="Salamov A."/>
            <person name="Samejima M."/>
            <person name="Schmutz J."/>
            <person name="Slot J.C."/>
            <person name="St John F."/>
            <person name="Stenlid J."/>
            <person name="Sun H."/>
            <person name="Sun S."/>
            <person name="Syed K."/>
            <person name="Tsang A."/>
            <person name="Wiebenga A."/>
            <person name="Young D."/>
            <person name="Pisabarro A."/>
            <person name="Eastwood D.C."/>
            <person name="Martin F."/>
            <person name="Cullen D."/>
            <person name="Grigoriev I.V."/>
            <person name="Hibbett D.S."/>
        </authorList>
    </citation>
    <scope>NUCLEOTIDE SEQUENCE [LARGE SCALE GENOMIC DNA]</scope>
    <source>
        <strain evidence="3 4">ATCC 11539</strain>
    </source>
</reference>
<dbReference type="EMBL" id="KB469302">
    <property type="protein sequence ID" value="EPQ55337.1"/>
    <property type="molecule type" value="Genomic_DNA"/>
</dbReference>
<gene>
    <name evidence="3" type="ORF">GLOTRDRAFT_111209</name>
</gene>
<protein>
    <submittedName>
        <fullName evidence="3">Uncharacterized protein</fullName>
    </submittedName>
</protein>
<sequence length="190" mass="20714">MSSSSTSAPTQTSFISPNDVADKRVVALGISLGVVGFLVIVGIVFYVLRLRKRTAAVPDATTLTDRNHQKYLRHTDVDARDPAHRVVPFGSPGGETPRFVHTPGANMRVAQRGPDGAWEFFDPARPLTPSGFRDPDSMPPSPSSTVFTPRVKDNGMKPWQFTNRDFEDWGSVGVPPPAYGMEEGYISKAV</sequence>
<dbReference type="OrthoDB" id="2848852at2759"/>
<keyword evidence="4" id="KW-1185">Reference proteome</keyword>
<keyword evidence="2" id="KW-0812">Transmembrane</keyword>
<evidence type="ECO:0000256" key="2">
    <source>
        <dbReference type="SAM" id="Phobius"/>
    </source>
</evidence>
<dbReference type="GeneID" id="19299354"/>
<dbReference type="AlphaFoldDB" id="S7Q742"/>
<feature type="region of interest" description="Disordered" evidence="1">
    <location>
        <begin position="129"/>
        <end position="154"/>
    </location>
</feature>
<evidence type="ECO:0000313" key="4">
    <source>
        <dbReference type="Proteomes" id="UP000030669"/>
    </source>
</evidence>
<evidence type="ECO:0000256" key="1">
    <source>
        <dbReference type="SAM" id="MobiDB-lite"/>
    </source>
</evidence>
<organism evidence="3 4">
    <name type="scientific">Gloeophyllum trabeum (strain ATCC 11539 / FP-39264 / Madison 617)</name>
    <name type="common">Brown rot fungus</name>
    <dbReference type="NCBI Taxonomy" id="670483"/>
    <lineage>
        <taxon>Eukaryota</taxon>
        <taxon>Fungi</taxon>
        <taxon>Dikarya</taxon>
        <taxon>Basidiomycota</taxon>
        <taxon>Agaricomycotina</taxon>
        <taxon>Agaricomycetes</taxon>
        <taxon>Gloeophyllales</taxon>
        <taxon>Gloeophyllaceae</taxon>
        <taxon>Gloeophyllum</taxon>
    </lineage>
</organism>
<dbReference type="OMA" id="NMRVAYR"/>
<dbReference type="HOGENOM" id="CLU_105125_0_0_1"/>
<proteinExistence type="predicted"/>
<keyword evidence="2" id="KW-0472">Membrane</keyword>
<accession>S7Q742</accession>
<dbReference type="KEGG" id="gtr:GLOTRDRAFT_111209"/>
<dbReference type="Proteomes" id="UP000030669">
    <property type="component" value="Unassembled WGS sequence"/>
</dbReference>